<reference evidence="6 7" key="1">
    <citation type="journal article" date="2016" name="Proc. Natl. Acad. Sci. U.S.A.">
        <title>Comparative genomics of biotechnologically important yeasts.</title>
        <authorList>
            <person name="Riley R."/>
            <person name="Haridas S."/>
            <person name="Wolfe K.H."/>
            <person name="Lopes M.R."/>
            <person name="Hittinger C.T."/>
            <person name="Goeker M."/>
            <person name="Salamov A.A."/>
            <person name="Wisecaver J.H."/>
            <person name="Long T.M."/>
            <person name="Calvey C.H."/>
            <person name="Aerts A.L."/>
            <person name="Barry K.W."/>
            <person name="Choi C."/>
            <person name="Clum A."/>
            <person name="Coughlan A.Y."/>
            <person name="Deshpande S."/>
            <person name="Douglass A.P."/>
            <person name="Hanson S.J."/>
            <person name="Klenk H.-P."/>
            <person name="LaButti K.M."/>
            <person name="Lapidus A."/>
            <person name="Lindquist E.A."/>
            <person name="Lipzen A.M."/>
            <person name="Meier-Kolthoff J.P."/>
            <person name="Ohm R.A."/>
            <person name="Otillar R.P."/>
            <person name="Pangilinan J.L."/>
            <person name="Peng Y."/>
            <person name="Rokas A."/>
            <person name="Rosa C.A."/>
            <person name="Scheuner C."/>
            <person name="Sibirny A.A."/>
            <person name="Slot J.C."/>
            <person name="Stielow J.B."/>
            <person name="Sun H."/>
            <person name="Kurtzman C.P."/>
            <person name="Blackwell M."/>
            <person name="Grigoriev I.V."/>
            <person name="Jeffries T.W."/>
        </authorList>
    </citation>
    <scope>NUCLEOTIDE SEQUENCE [LARGE SCALE GENOMIC DNA]</scope>
    <source>
        <strain evidence="6 7">NRRL Y-11557</strain>
    </source>
</reference>
<feature type="compositionally biased region" description="Basic and acidic residues" evidence="5">
    <location>
        <begin position="52"/>
        <end position="83"/>
    </location>
</feature>
<evidence type="ECO:0000313" key="7">
    <source>
        <dbReference type="Proteomes" id="UP000094385"/>
    </source>
</evidence>
<dbReference type="Pfam" id="PF09805">
    <property type="entry name" value="Nop25"/>
    <property type="match status" value="1"/>
</dbReference>
<keyword evidence="4" id="KW-0539">Nucleus</keyword>
<feature type="region of interest" description="Disordered" evidence="5">
    <location>
        <begin position="95"/>
        <end position="131"/>
    </location>
</feature>
<evidence type="ECO:0000256" key="3">
    <source>
        <dbReference type="ARBA" id="ARBA00023054"/>
    </source>
</evidence>
<evidence type="ECO:0000256" key="5">
    <source>
        <dbReference type="SAM" id="MobiDB-lite"/>
    </source>
</evidence>
<sequence>MSFQRSNNRRTGGGRVMKNAGRGRNGFRPREIVFDSEAREQYLTGFHKRNVERKEKASERAKEHERREKLEERRALREQRKREIDEKVLLASAMYKEQLHDSEPEGSGDEAGSRDEEEWSGIVDSDKEDAAGGMISELASILKGGDKVRHIQRYESDATNGDEHNDLINAETTVIIENYDTDEPNQRDQSGDGKNHPSDDRSEEVLRKSLLRAAFYAERVKKINSGRPVAAKKPKKKFRYLTSQERKANARKERVRNKPRATK</sequence>
<accession>A0A1E3Q3Y6</accession>
<feature type="region of interest" description="Disordered" evidence="5">
    <location>
        <begin position="153"/>
        <end position="204"/>
    </location>
</feature>
<organism evidence="6 7">
    <name type="scientific">Lipomyces starkeyi NRRL Y-11557</name>
    <dbReference type="NCBI Taxonomy" id="675824"/>
    <lineage>
        <taxon>Eukaryota</taxon>
        <taxon>Fungi</taxon>
        <taxon>Dikarya</taxon>
        <taxon>Ascomycota</taxon>
        <taxon>Saccharomycotina</taxon>
        <taxon>Lipomycetes</taxon>
        <taxon>Lipomycetales</taxon>
        <taxon>Lipomycetaceae</taxon>
        <taxon>Lipomyces</taxon>
    </lineage>
</organism>
<comment type="similarity">
    <text evidence="2">Belongs to the RRP17 family.</text>
</comment>
<dbReference type="GO" id="GO:0019843">
    <property type="term" value="F:rRNA binding"/>
    <property type="evidence" value="ECO:0007669"/>
    <property type="project" value="TreeGrafter"/>
</dbReference>
<evidence type="ECO:0000256" key="1">
    <source>
        <dbReference type="ARBA" id="ARBA00004604"/>
    </source>
</evidence>
<dbReference type="OrthoDB" id="551633at2759"/>
<dbReference type="Proteomes" id="UP000094385">
    <property type="component" value="Unassembled WGS sequence"/>
</dbReference>
<proteinExistence type="inferred from homology"/>
<dbReference type="AlphaFoldDB" id="A0A1E3Q3Y6"/>
<keyword evidence="3" id="KW-0175">Coiled coil</keyword>
<protein>
    <recommendedName>
        <fullName evidence="8">Ribosomal RNA-processing protein 17</fullName>
    </recommendedName>
</protein>
<dbReference type="PANTHER" id="PTHR14577:SF0">
    <property type="entry name" value="NUCLEOLAR PROTEIN 12"/>
    <property type="match status" value="1"/>
</dbReference>
<evidence type="ECO:0008006" key="8">
    <source>
        <dbReference type="Google" id="ProtNLM"/>
    </source>
</evidence>
<feature type="region of interest" description="Disordered" evidence="5">
    <location>
        <begin position="1"/>
        <end position="83"/>
    </location>
</feature>
<feature type="compositionally biased region" description="Basic and acidic residues" evidence="5">
    <location>
        <begin position="153"/>
        <end position="166"/>
    </location>
</feature>
<dbReference type="GO" id="GO:0005730">
    <property type="term" value="C:nucleolus"/>
    <property type="evidence" value="ECO:0007669"/>
    <property type="project" value="UniProtKB-SubCell"/>
</dbReference>
<dbReference type="STRING" id="675824.A0A1E3Q3Y6"/>
<feature type="compositionally biased region" description="Basic and acidic residues" evidence="5">
    <location>
        <begin position="184"/>
        <end position="204"/>
    </location>
</feature>
<feature type="compositionally biased region" description="Basic and acidic residues" evidence="5">
    <location>
        <begin position="28"/>
        <end position="40"/>
    </location>
</feature>
<comment type="subcellular location">
    <subcellularLocation>
        <location evidence="1">Nucleus</location>
        <location evidence="1">Nucleolus</location>
    </subcellularLocation>
</comment>
<evidence type="ECO:0000313" key="6">
    <source>
        <dbReference type="EMBL" id="ODQ72396.1"/>
    </source>
</evidence>
<dbReference type="PANTHER" id="PTHR14577">
    <property type="entry name" value="NUCLEOLAR PROTEIN 12"/>
    <property type="match status" value="1"/>
</dbReference>
<evidence type="ECO:0000256" key="2">
    <source>
        <dbReference type="ARBA" id="ARBA00007175"/>
    </source>
</evidence>
<feature type="region of interest" description="Disordered" evidence="5">
    <location>
        <begin position="224"/>
        <end position="263"/>
    </location>
</feature>
<feature type="compositionally biased region" description="Basic residues" evidence="5">
    <location>
        <begin position="230"/>
        <end position="239"/>
    </location>
</feature>
<name>A0A1E3Q3Y6_LIPST</name>
<dbReference type="EMBL" id="KV454295">
    <property type="protein sequence ID" value="ODQ72396.1"/>
    <property type="molecule type" value="Genomic_DNA"/>
</dbReference>
<feature type="compositionally biased region" description="Polar residues" evidence="5">
    <location>
        <begin position="1"/>
        <end position="10"/>
    </location>
</feature>
<dbReference type="InterPro" id="IPR019186">
    <property type="entry name" value="Nucleolar_protein_12"/>
</dbReference>
<keyword evidence="7" id="KW-1185">Reference proteome</keyword>
<feature type="compositionally biased region" description="Basic residues" evidence="5">
    <location>
        <begin position="253"/>
        <end position="263"/>
    </location>
</feature>
<evidence type="ECO:0000256" key="4">
    <source>
        <dbReference type="ARBA" id="ARBA00023242"/>
    </source>
</evidence>
<gene>
    <name evidence="6" type="ORF">LIPSTDRAFT_3797</name>
</gene>